<gene>
    <name evidence="2" type="ORF">bsdtw1_00788</name>
</gene>
<feature type="transmembrane region" description="Helical" evidence="1">
    <location>
        <begin position="41"/>
        <end position="60"/>
    </location>
</feature>
<keyword evidence="3" id="KW-1185">Reference proteome</keyword>
<dbReference type="RefSeq" id="WP_183276280.1">
    <property type="nucleotide sequence ID" value="NZ_BLZR01000001.1"/>
</dbReference>
<reference evidence="2 3" key="1">
    <citation type="submission" date="2020-07" db="EMBL/GenBank/DDBJ databases">
        <title>A new beta-1,3-glucan-decomposing anaerobic bacterium isolated from anoxic soil subjected to biological soil disinfestation.</title>
        <authorList>
            <person name="Ueki A."/>
            <person name="Tonouchi A."/>
        </authorList>
    </citation>
    <scope>NUCLEOTIDE SEQUENCE [LARGE SCALE GENOMIC DNA]</scope>
    <source>
        <strain evidence="2 3">TW1</strain>
    </source>
</reference>
<comment type="caution">
    <text evidence="2">The sequence shown here is derived from an EMBL/GenBank/DDBJ whole genome shotgun (WGS) entry which is preliminary data.</text>
</comment>
<feature type="transmembrane region" description="Helical" evidence="1">
    <location>
        <begin position="72"/>
        <end position="91"/>
    </location>
</feature>
<dbReference type="Proteomes" id="UP000580568">
    <property type="component" value="Unassembled WGS sequence"/>
</dbReference>
<organism evidence="2 3">
    <name type="scientific">Clostridium fungisolvens</name>
    <dbReference type="NCBI Taxonomy" id="1604897"/>
    <lineage>
        <taxon>Bacteria</taxon>
        <taxon>Bacillati</taxon>
        <taxon>Bacillota</taxon>
        <taxon>Clostridia</taxon>
        <taxon>Eubacteriales</taxon>
        <taxon>Clostridiaceae</taxon>
        <taxon>Clostridium</taxon>
    </lineage>
</organism>
<protein>
    <recommendedName>
        <fullName evidence="4">DUF3021 domain-containing protein</fullName>
    </recommendedName>
</protein>
<dbReference type="EMBL" id="BLZR01000001">
    <property type="protein sequence ID" value="GFP74733.1"/>
    <property type="molecule type" value="Genomic_DNA"/>
</dbReference>
<evidence type="ECO:0008006" key="4">
    <source>
        <dbReference type="Google" id="ProtNLM"/>
    </source>
</evidence>
<evidence type="ECO:0000313" key="3">
    <source>
        <dbReference type="Proteomes" id="UP000580568"/>
    </source>
</evidence>
<keyword evidence="1" id="KW-0812">Transmembrane</keyword>
<accession>A0A6V8SIM8</accession>
<dbReference type="AlphaFoldDB" id="A0A6V8SIM8"/>
<evidence type="ECO:0000256" key="1">
    <source>
        <dbReference type="SAM" id="Phobius"/>
    </source>
</evidence>
<proteinExistence type="predicted"/>
<sequence>MKINEYLKFMLKDFLKAFGFLMIVVTIYFSSNSITVIETSLLWQIILLSLGYVFFKFAFVNKYDLDKKAQNINLFVCSTLADVAILLWLWLFSPNRAVNSNTMILYAIIIFSVKVLVFSMMHIDGKTQAKQLNEKLNEYKKDSASKI</sequence>
<keyword evidence="1" id="KW-0472">Membrane</keyword>
<feature type="transmembrane region" description="Helical" evidence="1">
    <location>
        <begin position="103"/>
        <end position="123"/>
    </location>
</feature>
<keyword evidence="1" id="KW-1133">Transmembrane helix</keyword>
<name>A0A6V8SIM8_9CLOT</name>
<feature type="transmembrane region" description="Helical" evidence="1">
    <location>
        <begin position="9"/>
        <end position="29"/>
    </location>
</feature>
<evidence type="ECO:0000313" key="2">
    <source>
        <dbReference type="EMBL" id="GFP74733.1"/>
    </source>
</evidence>